<evidence type="ECO:0000313" key="13">
    <source>
        <dbReference type="Proteomes" id="UP001652625"/>
    </source>
</evidence>
<evidence type="ECO:0000256" key="11">
    <source>
        <dbReference type="SAM" id="MobiDB-lite"/>
    </source>
</evidence>
<proteinExistence type="predicted"/>
<keyword evidence="3" id="KW-0963">Cytoplasm</keyword>
<evidence type="ECO:0000256" key="1">
    <source>
        <dbReference type="ARBA" id="ARBA00004245"/>
    </source>
</evidence>
<feature type="domain" description="LIM zinc-binding" evidence="12">
    <location>
        <begin position="391"/>
        <end position="448"/>
    </location>
</feature>
<evidence type="ECO:0000256" key="7">
    <source>
        <dbReference type="ARBA" id="ARBA00022949"/>
    </source>
</evidence>
<name>A0ABM4CN95_HYDVU</name>
<evidence type="ECO:0000256" key="2">
    <source>
        <dbReference type="ARBA" id="ARBA00004246"/>
    </source>
</evidence>
<feature type="domain" description="LIM zinc-binding" evidence="12">
    <location>
        <begin position="213"/>
        <end position="272"/>
    </location>
</feature>
<dbReference type="Proteomes" id="UP001652625">
    <property type="component" value="Chromosome 10"/>
</dbReference>
<dbReference type="PANTHER" id="PTHR24216:SF8">
    <property type="entry name" value="PAXILLIN, ISOFORM F"/>
    <property type="match status" value="1"/>
</dbReference>
<dbReference type="PANTHER" id="PTHR24216">
    <property type="entry name" value="PAXILLIN-RELATED"/>
    <property type="match status" value="1"/>
</dbReference>
<feature type="compositionally biased region" description="Polar residues" evidence="11">
    <location>
        <begin position="25"/>
        <end position="37"/>
    </location>
</feature>
<protein>
    <submittedName>
        <fullName evidence="14">Paxillin isoform X3</fullName>
    </submittedName>
</protein>
<evidence type="ECO:0000313" key="14">
    <source>
        <dbReference type="RefSeq" id="XP_065663289.1"/>
    </source>
</evidence>
<keyword evidence="5" id="KW-0677">Repeat</keyword>
<keyword evidence="13" id="KW-1185">Reference proteome</keyword>
<evidence type="ECO:0000256" key="5">
    <source>
        <dbReference type="ARBA" id="ARBA00022737"/>
    </source>
</evidence>
<dbReference type="Pfam" id="PF00412">
    <property type="entry name" value="LIM"/>
    <property type="match status" value="4"/>
</dbReference>
<gene>
    <name evidence="14" type="primary">LOC100203875</name>
</gene>
<comment type="subcellular location">
    <subcellularLocation>
        <location evidence="2">Cell junction</location>
        <location evidence="2">Focal adhesion</location>
    </subcellularLocation>
    <subcellularLocation>
        <location evidence="1">Cytoplasm</location>
        <location evidence="1">Cytoskeleton</location>
    </subcellularLocation>
</comment>
<dbReference type="Pfam" id="PF03535">
    <property type="entry name" value="Paxillin"/>
    <property type="match status" value="1"/>
</dbReference>
<dbReference type="CDD" id="cd09411">
    <property type="entry name" value="LIM4_Paxillin"/>
    <property type="match status" value="1"/>
</dbReference>
<accession>A0ABM4CN95</accession>
<dbReference type="PROSITE" id="PS00478">
    <property type="entry name" value="LIM_DOMAIN_1"/>
    <property type="match status" value="3"/>
</dbReference>
<dbReference type="SUPFAM" id="SSF57716">
    <property type="entry name" value="Glucocorticoid receptor-like (DNA-binding domain)"/>
    <property type="match status" value="5"/>
</dbReference>
<dbReference type="CDD" id="cd09337">
    <property type="entry name" value="LIM2_Paxillin_like"/>
    <property type="match status" value="1"/>
</dbReference>
<feature type="domain" description="LIM zinc-binding" evidence="12">
    <location>
        <begin position="331"/>
        <end position="390"/>
    </location>
</feature>
<dbReference type="InterPro" id="IPR001904">
    <property type="entry name" value="Paxillin_Lim_dom4"/>
</dbReference>
<dbReference type="SMART" id="SM00132">
    <property type="entry name" value="LIM"/>
    <property type="match status" value="4"/>
</dbReference>
<organism evidence="13 14">
    <name type="scientific">Hydra vulgaris</name>
    <name type="common">Hydra</name>
    <name type="synonym">Hydra attenuata</name>
    <dbReference type="NCBI Taxonomy" id="6087"/>
    <lineage>
        <taxon>Eukaryota</taxon>
        <taxon>Metazoa</taxon>
        <taxon>Cnidaria</taxon>
        <taxon>Hydrozoa</taxon>
        <taxon>Hydroidolina</taxon>
        <taxon>Anthoathecata</taxon>
        <taxon>Aplanulata</taxon>
        <taxon>Hydridae</taxon>
        <taxon>Hydra</taxon>
    </lineage>
</organism>
<evidence type="ECO:0000256" key="3">
    <source>
        <dbReference type="ARBA" id="ARBA00022490"/>
    </source>
</evidence>
<dbReference type="CDD" id="cd09338">
    <property type="entry name" value="LIM3_Paxillin_like"/>
    <property type="match status" value="1"/>
</dbReference>
<dbReference type="CDD" id="cd09336">
    <property type="entry name" value="LIM1_Paxillin_like"/>
    <property type="match status" value="1"/>
</dbReference>
<evidence type="ECO:0000256" key="8">
    <source>
        <dbReference type="ARBA" id="ARBA00023038"/>
    </source>
</evidence>
<dbReference type="InterPro" id="IPR047075">
    <property type="entry name" value="Paxillin_TGFB1I1_LIM_dom1"/>
</dbReference>
<dbReference type="Gene3D" id="2.10.110.10">
    <property type="entry name" value="Cysteine Rich Protein"/>
    <property type="match status" value="4"/>
</dbReference>
<dbReference type="GeneID" id="100203875"/>
<keyword evidence="4 10" id="KW-0479">Metal-binding</keyword>
<feature type="region of interest" description="Disordered" evidence="11">
    <location>
        <begin position="148"/>
        <end position="187"/>
    </location>
</feature>
<keyword evidence="9" id="KW-0206">Cytoskeleton</keyword>
<evidence type="ECO:0000256" key="9">
    <source>
        <dbReference type="ARBA" id="ARBA00023212"/>
    </source>
</evidence>
<sequence length="448" mass="49933">MDKQHKQINENLDFLDALLADLQNSTPQRSNKGSSISIKDEFLLPQAKQEKVNTSNTKRTGGGPTFTSSNGASASSVEALLEELDNTVSHSKTTMQNRPVQGRATLTDQTVSKTASSATKELDDLMASLSDFKVNIPASGNTVVVEQSRIERTEAEKLPSPPSDEVDYASIDKKPKKPPVPIPSQQQANNLDSMLGSLQSNMSKQGVTTVTKGICGACDKPIIGQVCTALGKTWHPEHFTCYVCDTPLGTQTFFERDGKPFCEEDYHEQFAPKCFACQGPILDSCVTSMDHTWHPEHFVCFECNLPFGDSGFHEKDGKAYCREDYFKMFAPKCSGCNKAIIDNYISALNGHWHPHCFVCMECHQPFQGGSFFEHEGMPYCEMHYHARRGSLCYSCQKPITGRCITAMHRKFHPEHFICAFCLKQLNKGTFKEQNDKPYCHGCFVKLFG</sequence>
<reference evidence="14" key="1">
    <citation type="submission" date="2025-08" db="UniProtKB">
        <authorList>
            <consortium name="RefSeq"/>
        </authorList>
    </citation>
    <scope>IDENTIFICATION</scope>
</reference>
<dbReference type="RefSeq" id="XP_065663289.1">
    <property type="nucleotide sequence ID" value="XM_065807217.1"/>
</dbReference>
<evidence type="ECO:0000256" key="4">
    <source>
        <dbReference type="ARBA" id="ARBA00022723"/>
    </source>
</evidence>
<keyword evidence="8 10" id="KW-0440">LIM domain</keyword>
<feature type="region of interest" description="Disordered" evidence="11">
    <location>
        <begin position="25"/>
        <end position="71"/>
    </location>
</feature>
<dbReference type="PROSITE" id="PS50023">
    <property type="entry name" value="LIM_DOMAIN_2"/>
    <property type="match status" value="4"/>
</dbReference>
<feature type="compositionally biased region" description="Basic and acidic residues" evidence="11">
    <location>
        <begin position="148"/>
        <end position="157"/>
    </location>
</feature>
<feature type="domain" description="LIM zinc-binding" evidence="12">
    <location>
        <begin position="273"/>
        <end position="330"/>
    </location>
</feature>
<keyword evidence="6 10" id="KW-0862">Zinc</keyword>
<feature type="compositionally biased region" description="Polar residues" evidence="11">
    <location>
        <begin position="52"/>
        <end position="71"/>
    </location>
</feature>
<evidence type="ECO:0000259" key="12">
    <source>
        <dbReference type="PROSITE" id="PS50023"/>
    </source>
</evidence>
<dbReference type="InterPro" id="IPR001781">
    <property type="entry name" value="Znf_LIM"/>
</dbReference>
<evidence type="ECO:0000256" key="10">
    <source>
        <dbReference type="PROSITE-ProRule" id="PRU00125"/>
    </source>
</evidence>
<evidence type="ECO:0000256" key="6">
    <source>
        <dbReference type="ARBA" id="ARBA00022833"/>
    </source>
</evidence>
<keyword evidence="7" id="KW-0965">Cell junction</keyword>